<dbReference type="EMBL" id="CALYLO010000011">
    <property type="protein sequence ID" value="CAH8248494.1"/>
    <property type="molecule type" value="Genomic_DNA"/>
</dbReference>
<keyword evidence="1" id="KW-1133">Transmembrane helix</keyword>
<organism evidence="2 3">
    <name type="scientific">Paenibacillus melissococcoides</name>
    <dbReference type="NCBI Taxonomy" id="2912268"/>
    <lineage>
        <taxon>Bacteria</taxon>
        <taxon>Bacillati</taxon>
        <taxon>Bacillota</taxon>
        <taxon>Bacilli</taxon>
        <taxon>Bacillales</taxon>
        <taxon>Paenibacillaceae</taxon>
        <taxon>Paenibacillus</taxon>
    </lineage>
</organism>
<dbReference type="RefSeq" id="WP_213430547.1">
    <property type="nucleotide sequence ID" value="NZ_AP031290.1"/>
</dbReference>
<feature type="transmembrane region" description="Helical" evidence="1">
    <location>
        <begin position="112"/>
        <end position="130"/>
    </location>
</feature>
<keyword evidence="1" id="KW-0472">Membrane</keyword>
<keyword evidence="3" id="KW-1185">Reference proteome</keyword>
<accession>A0ABM9G9R2</accession>
<proteinExistence type="predicted"/>
<reference evidence="2" key="1">
    <citation type="submission" date="2022-06" db="EMBL/GenBank/DDBJ databases">
        <authorList>
            <person name="Dietemann V."/>
            <person name="Ory F."/>
            <person name="Dainat B."/>
            <person name="Oberhansli S."/>
        </authorList>
    </citation>
    <scope>NUCLEOTIDE SEQUENCE</scope>
    <source>
        <strain evidence="2">Ena-SAMPLE-TAB-26-04-2022-14:26:32:270-5432</strain>
    </source>
</reference>
<protein>
    <submittedName>
        <fullName evidence="2">Uncharacterized protein</fullName>
    </submittedName>
</protein>
<comment type="caution">
    <text evidence="2">The sequence shown here is derived from an EMBL/GenBank/DDBJ whole genome shotgun (WGS) entry which is preliminary data.</text>
</comment>
<evidence type="ECO:0000256" key="1">
    <source>
        <dbReference type="SAM" id="Phobius"/>
    </source>
</evidence>
<sequence>MAKEIKENLGRVVLFRSHDAKTSQDLGDGGGDIFEIQNVQEIRQDTIVAEKYVLPLQDAKILNSEQGLVYCYHVSLPYLTEIAHLAEVEKNIVIGQAYLYKGHNVPNGKPNAFQWALMIGITILGLVAILKG</sequence>
<gene>
    <name evidence="2" type="ORF">WJ0W_007162</name>
</gene>
<dbReference type="Proteomes" id="UP001154322">
    <property type="component" value="Unassembled WGS sequence"/>
</dbReference>
<evidence type="ECO:0000313" key="2">
    <source>
        <dbReference type="EMBL" id="CAH8248494.1"/>
    </source>
</evidence>
<evidence type="ECO:0000313" key="3">
    <source>
        <dbReference type="Proteomes" id="UP001154322"/>
    </source>
</evidence>
<name>A0ABM9G9R2_9BACL</name>
<keyword evidence="1" id="KW-0812">Transmembrane</keyword>